<keyword evidence="1" id="KW-0808">Transferase</keyword>
<evidence type="ECO:0000259" key="3">
    <source>
        <dbReference type="SMART" id="SM00917"/>
    </source>
</evidence>
<reference evidence="4" key="1">
    <citation type="submission" date="2010-09" db="EMBL/GenBank/DDBJ databases">
        <authorList>
            <person name="Du Y.-L."/>
            <person name="Li Y.-Q."/>
        </authorList>
    </citation>
    <scope>NUCLEOTIDE SEQUENCE</scope>
    <source>
        <strain evidence="4">L10</strain>
    </source>
</reference>
<dbReference type="EMBL" id="HQ241279">
    <property type="protein sequence ID" value="ADZ31219.1"/>
    <property type="molecule type" value="Genomic_DNA"/>
</dbReference>
<dbReference type="GO" id="GO:0009098">
    <property type="term" value="P:L-leucine biosynthetic process"/>
    <property type="evidence" value="ECO:0007669"/>
    <property type="project" value="InterPro"/>
</dbReference>
<dbReference type="Gene3D" id="3.30.160.270">
    <property type="match status" value="1"/>
</dbReference>
<feature type="compositionally biased region" description="Low complexity" evidence="2">
    <location>
        <begin position="55"/>
        <end position="75"/>
    </location>
</feature>
<dbReference type="PANTHER" id="PTHR46911">
    <property type="match status" value="1"/>
</dbReference>
<dbReference type="SUPFAM" id="SSF110921">
    <property type="entry name" value="2-isopropylmalate synthase LeuA, allosteric (dimerisation) domain"/>
    <property type="match status" value="1"/>
</dbReference>
<evidence type="ECO:0000256" key="1">
    <source>
        <dbReference type="ARBA" id="ARBA00022679"/>
    </source>
</evidence>
<feature type="region of interest" description="Disordered" evidence="2">
    <location>
        <begin position="1"/>
        <end position="82"/>
    </location>
</feature>
<feature type="compositionally biased region" description="Basic and acidic residues" evidence="2">
    <location>
        <begin position="15"/>
        <end position="24"/>
    </location>
</feature>
<name>F1CFF5_9ACTN</name>
<evidence type="ECO:0000256" key="2">
    <source>
        <dbReference type="SAM" id="MobiDB-lite"/>
    </source>
</evidence>
<protein>
    <submittedName>
        <fullName evidence="4">Uncharacterized protein gbdA</fullName>
    </submittedName>
</protein>
<sequence length="182" mass="18300">MGTAPAKETFSMHIPGHEARHPMPQERSAGTSGRDCRPGNSRKVASSSVSRERPAASPSPRTTASTSSACRASPCGESAPGEHRVNCEVNGRSYEGTGNGPLAAFCAAPAAAGHPVDFVSYAEHATASGPDSAAVAYVRCRTGGAAYWGAGQDTSVLMASVRAVLSAVNRAAGGGASRTVAG</sequence>
<reference evidence="4" key="2">
    <citation type="journal article" date="2011" name="Appl. Environ. Microbiol.">
        <title>Gamma-Butyrolactone Regulatory System of Streptomyces chattanoogensis Links Nutrient Utilization, Metabolism, and Development.</title>
        <authorList>
            <person name="Du Y.L."/>
            <person name="Shen X.L."/>
            <person name="Yu P."/>
            <person name="Bai L.Q."/>
            <person name="Li Y.Q."/>
        </authorList>
    </citation>
    <scope>NUCLEOTIDE SEQUENCE</scope>
    <source>
        <strain evidence="4">L10</strain>
    </source>
</reference>
<feature type="domain" description="2-isopropylmalate synthase LeuA allosteric (dimerisation)" evidence="3">
    <location>
        <begin position="63"/>
        <end position="172"/>
    </location>
</feature>
<dbReference type="GO" id="GO:0003852">
    <property type="term" value="F:2-isopropylmalate synthase activity"/>
    <property type="evidence" value="ECO:0007669"/>
    <property type="project" value="InterPro"/>
</dbReference>
<organism evidence="4">
    <name type="scientific">Streptomyces chattanoogensis</name>
    <dbReference type="NCBI Taxonomy" id="66876"/>
    <lineage>
        <taxon>Bacteria</taxon>
        <taxon>Bacillati</taxon>
        <taxon>Actinomycetota</taxon>
        <taxon>Actinomycetes</taxon>
        <taxon>Kitasatosporales</taxon>
        <taxon>Streptomycetaceae</taxon>
        <taxon>Streptomyces</taxon>
    </lineage>
</organism>
<proteinExistence type="predicted"/>
<dbReference type="SMART" id="SM00917">
    <property type="entry name" value="LeuA_dimer"/>
    <property type="match status" value="1"/>
</dbReference>
<dbReference type="InterPro" id="IPR036230">
    <property type="entry name" value="LeuA_allosteric_dom_sf"/>
</dbReference>
<dbReference type="PANTHER" id="PTHR46911:SF1">
    <property type="entry name" value="2-ISOPROPYLMALATE SYNTHASE"/>
    <property type="match status" value="1"/>
</dbReference>
<gene>
    <name evidence="4" type="primary">gbdA</name>
</gene>
<evidence type="ECO:0000313" key="4">
    <source>
        <dbReference type="EMBL" id="ADZ31219.1"/>
    </source>
</evidence>
<accession>F1CFF5</accession>
<dbReference type="Pfam" id="PF08502">
    <property type="entry name" value="LeuA_dimer"/>
    <property type="match status" value="1"/>
</dbReference>
<dbReference type="InterPro" id="IPR013709">
    <property type="entry name" value="2-isopropylmalate_synth_dimer"/>
</dbReference>
<dbReference type="AlphaFoldDB" id="F1CFF5"/>